<dbReference type="EMBL" id="CYHF01000006">
    <property type="protein sequence ID" value="CUA97736.1"/>
    <property type="molecule type" value="Genomic_DNA"/>
</dbReference>
<dbReference type="STRING" id="339866.GCA_001418255_01862"/>
<sequence>MAQATRCPHCQTAFKVVRDQLLLREGWVRCGHCGEAFNALDHLIDLAPPAQPQPRSEPTSVPDTEVVSPPAAPQTEAPEPPTSSGTVPQAAGMRWSSMTLESPAYPELMPLTTQPYDIAPISHKGPFDEAVDQAETTEASAFVGPTAETEPSFDETIDATQAKPSADPDEAESEPLSAFSLNEALNYRFDNEEEREPAPITEPGPEPETEAQAPEPEFLRSARRQAFWNSTPARVSLSVFSVVLLGLLAVQAALHWRDTLAQQWPGSRPWLQQLCAMTTGCELAAPRDLDALVIDNSSLSPAAQGLELTVLLRNRIDRAVAWPALELTLNDAQGGIEQRKVVQPTQYLAATQATDQALRAGLAPGQQVRLSLHLTVSGTLPSGYKLLLFYP</sequence>
<feature type="region of interest" description="Disordered" evidence="1">
    <location>
        <begin position="48"/>
        <end position="89"/>
    </location>
</feature>
<evidence type="ECO:0000259" key="2">
    <source>
        <dbReference type="Pfam" id="PF13719"/>
    </source>
</evidence>
<evidence type="ECO:0000256" key="1">
    <source>
        <dbReference type="SAM" id="MobiDB-lite"/>
    </source>
</evidence>
<dbReference type="NCBIfam" id="TIGR02098">
    <property type="entry name" value="MJ0042_CXXC"/>
    <property type="match status" value="1"/>
</dbReference>
<feature type="domain" description="Zinc finger/thioredoxin putative" evidence="2">
    <location>
        <begin position="5"/>
        <end position="39"/>
    </location>
</feature>
<feature type="compositionally biased region" description="Polar residues" evidence="1">
    <location>
        <begin position="53"/>
        <end position="62"/>
    </location>
</feature>
<dbReference type="Proteomes" id="UP000183649">
    <property type="component" value="Unassembled WGS sequence"/>
</dbReference>
<dbReference type="InterPro" id="IPR021834">
    <property type="entry name" value="DUF3426"/>
</dbReference>
<dbReference type="Pfam" id="PF13719">
    <property type="entry name" value="Zn_ribbon_5"/>
    <property type="match status" value="1"/>
</dbReference>
<gene>
    <name evidence="3" type="ORF">Ga0061069_10669</name>
</gene>
<protein>
    <recommendedName>
        <fullName evidence="2">Zinc finger/thioredoxin putative domain-containing protein</fullName>
    </recommendedName>
</protein>
<keyword evidence="4" id="KW-1185">Reference proteome</keyword>
<reference evidence="4" key="1">
    <citation type="submission" date="2015-08" db="EMBL/GenBank/DDBJ databases">
        <authorList>
            <person name="Varghese N."/>
        </authorList>
    </citation>
    <scope>NUCLEOTIDE SEQUENCE [LARGE SCALE GENOMIC DNA]</scope>
    <source>
        <strain evidence="4">DSM 18181</strain>
    </source>
</reference>
<dbReference type="RefSeq" id="WP_055450746.1">
    <property type="nucleotide sequence ID" value="NZ_CYHF01000006.1"/>
</dbReference>
<evidence type="ECO:0000313" key="3">
    <source>
        <dbReference type="EMBL" id="CUA97736.1"/>
    </source>
</evidence>
<dbReference type="AlphaFoldDB" id="A0A0K6I3T2"/>
<feature type="region of interest" description="Disordered" evidence="1">
    <location>
        <begin position="134"/>
        <end position="154"/>
    </location>
</feature>
<dbReference type="OrthoDB" id="5294582at2"/>
<name>A0A0K6I3T2_9BURK</name>
<evidence type="ECO:0000313" key="4">
    <source>
        <dbReference type="Proteomes" id="UP000183649"/>
    </source>
</evidence>
<organism evidence="3 4">
    <name type="scientific">Thiomonas bhubaneswarensis</name>
    <dbReference type="NCBI Taxonomy" id="339866"/>
    <lineage>
        <taxon>Bacteria</taxon>
        <taxon>Pseudomonadati</taxon>
        <taxon>Pseudomonadota</taxon>
        <taxon>Betaproteobacteria</taxon>
        <taxon>Burkholderiales</taxon>
        <taxon>Thiomonas</taxon>
    </lineage>
</organism>
<proteinExistence type="predicted"/>
<dbReference type="Pfam" id="PF11906">
    <property type="entry name" value="DUF3426"/>
    <property type="match status" value="1"/>
</dbReference>
<accession>A0A0K6I3T2</accession>
<feature type="region of interest" description="Disordered" evidence="1">
    <location>
        <begin position="188"/>
        <end position="215"/>
    </location>
</feature>
<dbReference type="InterPro" id="IPR011723">
    <property type="entry name" value="Znf/thioredoxin_put"/>
</dbReference>